<dbReference type="CDD" id="cd12680">
    <property type="entry name" value="RRM_THOC4"/>
    <property type="match status" value="1"/>
</dbReference>
<proteinExistence type="predicted"/>
<feature type="region of interest" description="Disordered" evidence="3">
    <location>
        <begin position="257"/>
        <end position="317"/>
    </location>
</feature>
<dbReference type="EMBL" id="BAABME010003807">
    <property type="protein sequence ID" value="GAA0160203.1"/>
    <property type="molecule type" value="Genomic_DNA"/>
</dbReference>
<dbReference type="PANTHER" id="PTHR19965">
    <property type="entry name" value="RNA AND EXPORT FACTOR BINDING PROTEIN"/>
    <property type="match status" value="1"/>
</dbReference>
<dbReference type="PROSITE" id="PS50102">
    <property type="entry name" value="RRM"/>
    <property type="match status" value="1"/>
</dbReference>
<evidence type="ECO:0000256" key="3">
    <source>
        <dbReference type="SAM" id="MobiDB-lite"/>
    </source>
</evidence>
<keyword evidence="1 2" id="KW-0694">RNA-binding</keyword>
<feature type="region of interest" description="Disordered" evidence="3">
    <location>
        <begin position="1"/>
        <end position="54"/>
    </location>
</feature>
<accession>A0AAV3QCG5</accession>
<evidence type="ECO:0000256" key="1">
    <source>
        <dbReference type="ARBA" id="ARBA00022884"/>
    </source>
</evidence>
<dbReference type="PANTHER" id="PTHR19965:SF69">
    <property type="entry name" value="NUCLEOTIDE-BINDING ALPHA-BETA PLAIT DOMAIN-CONTAINING PROTEIN-RELATED"/>
    <property type="match status" value="1"/>
</dbReference>
<evidence type="ECO:0000256" key="2">
    <source>
        <dbReference type="PROSITE-ProRule" id="PRU00176"/>
    </source>
</evidence>
<organism evidence="5 6">
    <name type="scientific">Lithospermum erythrorhizon</name>
    <name type="common">Purple gromwell</name>
    <name type="synonym">Lithospermum officinale var. erythrorhizon</name>
    <dbReference type="NCBI Taxonomy" id="34254"/>
    <lineage>
        <taxon>Eukaryota</taxon>
        <taxon>Viridiplantae</taxon>
        <taxon>Streptophyta</taxon>
        <taxon>Embryophyta</taxon>
        <taxon>Tracheophyta</taxon>
        <taxon>Spermatophyta</taxon>
        <taxon>Magnoliopsida</taxon>
        <taxon>eudicotyledons</taxon>
        <taxon>Gunneridae</taxon>
        <taxon>Pentapetalae</taxon>
        <taxon>asterids</taxon>
        <taxon>lamiids</taxon>
        <taxon>Boraginales</taxon>
        <taxon>Boraginaceae</taxon>
        <taxon>Boraginoideae</taxon>
        <taxon>Lithospermeae</taxon>
        <taxon>Lithospermum</taxon>
    </lineage>
</organism>
<feature type="compositionally biased region" description="Polar residues" evidence="3">
    <location>
        <begin position="15"/>
        <end position="26"/>
    </location>
</feature>
<comment type="caution">
    <text evidence="5">The sequence shown here is derived from an EMBL/GenBank/DDBJ whole genome shotgun (WGS) entry which is preliminary data.</text>
</comment>
<evidence type="ECO:0000259" key="4">
    <source>
        <dbReference type="PROSITE" id="PS50102"/>
    </source>
</evidence>
<evidence type="ECO:0000313" key="6">
    <source>
        <dbReference type="Proteomes" id="UP001454036"/>
    </source>
</evidence>
<dbReference type="GO" id="GO:0006406">
    <property type="term" value="P:mRNA export from nucleus"/>
    <property type="evidence" value="ECO:0007669"/>
    <property type="project" value="TreeGrafter"/>
</dbReference>
<keyword evidence="6" id="KW-1185">Reference proteome</keyword>
<dbReference type="Gene3D" id="3.30.70.330">
    <property type="match status" value="1"/>
</dbReference>
<evidence type="ECO:0000313" key="5">
    <source>
        <dbReference type="EMBL" id="GAA0160203.1"/>
    </source>
</evidence>
<dbReference type="InterPro" id="IPR012677">
    <property type="entry name" value="Nucleotide-bd_a/b_plait_sf"/>
</dbReference>
<dbReference type="SUPFAM" id="SSF54928">
    <property type="entry name" value="RNA-binding domain, RBD"/>
    <property type="match status" value="1"/>
</dbReference>
<dbReference type="SMART" id="SM00360">
    <property type="entry name" value="RRM"/>
    <property type="match status" value="1"/>
</dbReference>
<dbReference type="InterPro" id="IPR051229">
    <property type="entry name" value="ALYREF_mRNA_export"/>
</dbReference>
<dbReference type="GO" id="GO:0003729">
    <property type="term" value="F:mRNA binding"/>
    <property type="evidence" value="ECO:0007669"/>
    <property type="project" value="TreeGrafter"/>
</dbReference>
<dbReference type="Proteomes" id="UP001454036">
    <property type="component" value="Unassembled WGS sequence"/>
</dbReference>
<dbReference type="GO" id="GO:0005634">
    <property type="term" value="C:nucleus"/>
    <property type="evidence" value="ECO:0007669"/>
    <property type="project" value="TreeGrafter"/>
</dbReference>
<protein>
    <submittedName>
        <fullName evidence="5">RNA metabolism protein</fullName>
    </submittedName>
</protein>
<reference evidence="5 6" key="1">
    <citation type="submission" date="2024-01" db="EMBL/GenBank/DDBJ databases">
        <title>The complete chloroplast genome sequence of Lithospermum erythrorhizon: insights into the phylogenetic relationship among Boraginaceae species and the maternal lineages of purple gromwells.</title>
        <authorList>
            <person name="Okada T."/>
            <person name="Watanabe K."/>
        </authorList>
    </citation>
    <scope>NUCLEOTIDE SEQUENCE [LARGE SCALE GENOMIC DNA]</scope>
</reference>
<name>A0AAV3QCG5_LITER</name>
<dbReference type="AlphaFoldDB" id="A0AAV3QCG5"/>
<dbReference type="InterPro" id="IPR000504">
    <property type="entry name" value="RRM_dom"/>
</dbReference>
<feature type="compositionally biased region" description="Basic residues" evidence="3">
    <location>
        <begin position="43"/>
        <end position="53"/>
    </location>
</feature>
<dbReference type="Pfam" id="PF00076">
    <property type="entry name" value="RRM_1"/>
    <property type="match status" value="1"/>
</dbReference>
<dbReference type="InterPro" id="IPR035979">
    <property type="entry name" value="RBD_domain_sf"/>
</dbReference>
<gene>
    <name evidence="5" type="ORF">LIER_16808</name>
</gene>
<sequence length="331" mass="37218">MVEGLDMSLDELIKQNKTNKMGQKTTKPPPQPRRGDGDGAHGPTRRSRHHHRTTIQAHPYTLPQHGAWRMESVISDNREVEEEEKDEEAKLYVSNLHYEVSNHDIKVLFSDVGELKRYGIHYDRSGRSKGSAEVVFARKSDAIEAMQRYNKARLDGKHVHIELIGPESMSLPVPPNVIQQQMPALVPPPVPHWQMAYDRSSDVTYQQMAQPMPPQGAHLQITPFTPQTVPHWQITPIPQAAPHWQRPGFIENPSYGFHKGQEFSQGQTPGKSHGWISAGNLDADMEKHAKGKPGSGSQGQKPKGKRKGKVSADDLDADLDKYLAKWKENTP</sequence>
<feature type="domain" description="RRM" evidence="4">
    <location>
        <begin position="89"/>
        <end position="166"/>
    </location>
</feature>